<dbReference type="Proteomes" id="UP000000305">
    <property type="component" value="Unassembled WGS sequence"/>
</dbReference>
<dbReference type="InParanoid" id="E9GVY4"/>
<feature type="region of interest" description="Disordered" evidence="1">
    <location>
        <begin position="1"/>
        <end position="34"/>
    </location>
</feature>
<dbReference type="AlphaFoldDB" id="E9GVY4"/>
<evidence type="ECO:0000313" key="3">
    <source>
        <dbReference type="Proteomes" id="UP000000305"/>
    </source>
</evidence>
<evidence type="ECO:0000256" key="1">
    <source>
        <dbReference type="SAM" id="MobiDB-lite"/>
    </source>
</evidence>
<evidence type="ECO:0000313" key="2">
    <source>
        <dbReference type="EMBL" id="EFX76366.1"/>
    </source>
</evidence>
<dbReference type="EMBL" id="GL732569">
    <property type="protein sequence ID" value="EFX76366.1"/>
    <property type="molecule type" value="Genomic_DNA"/>
</dbReference>
<reference evidence="2 3" key="1">
    <citation type="journal article" date="2011" name="Science">
        <title>The ecoresponsive genome of Daphnia pulex.</title>
        <authorList>
            <person name="Colbourne J.K."/>
            <person name="Pfrender M.E."/>
            <person name="Gilbert D."/>
            <person name="Thomas W.K."/>
            <person name="Tucker A."/>
            <person name="Oakley T.H."/>
            <person name="Tokishita S."/>
            <person name="Aerts A."/>
            <person name="Arnold G.J."/>
            <person name="Basu M.K."/>
            <person name="Bauer D.J."/>
            <person name="Caceres C.E."/>
            <person name="Carmel L."/>
            <person name="Casola C."/>
            <person name="Choi J.H."/>
            <person name="Detter J.C."/>
            <person name="Dong Q."/>
            <person name="Dusheyko S."/>
            <person name="Eads B.D."/>
            <person name="Frohlich T."/>
            <person name="Geiler-Samerotte K.A."/>
            <person name="Gerlach D."/>
            <person name="Hatcher P."/>
            <person name="Jogdeo S."/>
            <person name="Krijgsveld J."/>
            <person name="Kriventseva E.V."/>
            <person name="Kultz D."/>
            <person name="Laforsch C."/>
            <person name="Lindquist E."/>
            <person name="Lopez J."/>
            <person name="Manak J.R."/>
            <person name="Muller J."/>
            <person name="Pangilinan J."/>
            <person name="Patwardhan R.P."/>
            <person name="Pitluck S."/>
            <person name="Pritham E.J."/>
            <person name="Rechtsteiner A."/>
            <person name="Rho M."/>
            <person name="Rogozin I.B."/>
            <person name="Sakarya O."/>
            <person name="Salamov A."/>
            <person name="Schaack S."/>
            <person name="Shapiro H."/>
            <person name="Shiga Y."/>
            <person name="Skalitzky C."/>
            <person name="Smith Z."/>
            <person name="Souvorov A."/>
            <person name="Sung W."/>
            <person name="Tang Z."/>
            <person name="Tsuchiya D."/>
            <person name="Tu H."/>
            <person name="Vos H."/>
            <person name="Wang M."/>
            <person name="Wolf Y.I."/>
            <person name="Yamagata H."/>
            <person name="Yamada T."/>
            <person name="Ye Y."/>
            <person name="Shaw J.R."/>
            <person name="Andrews J."/>
            <person name="Crease T.J."/>
            <person name="Tang H."/>
            <person name="Lucas S.M."/>
            <person name="Robertson H.M."/>
            <person name="Bork P."/>
            <person name="Koonin E.V."/>
            <person name="Zdobnov E.M."/>
            <person name="Grigoriev I.V."/>
            <person name="Lynch M."/>
            <person name="Boore J.L."/>
        </authorList>
    </citation>
    <scope>NUCLEOTIDE SEQUENCE [LARGE SCALE GENOMIC DNA]</scope>
</reference>
<gene>
    <name evidence="2" type="ORF">DAPPUDRAFT_322432</name>
</gene>
<organism evidence="2 3">
    <name type="scientific">Daphnia pulex</name>
    <name type="common">Water flea</name>
    <dbReference type="NCBI Taxonomy" id="6669"/>
    <lineage>
        <taxon>Eukaryota</taxon>
        <taxon>Metazoa</taxon>
        <taxon>Ecdysozoa</taxon>
        <taxon>Arthropoda</taxon>
        <taxon>Crustacea</taxon>
        <taxon>Branchiopoda</taxon>
        <taxon>Diplostraca</taxon>
        <taxon>Cladocera</taxon>
        <taxon>Anomopoda</taxon>
        <taxon>Daphniidae</taxon>
        <taxon>Daphnia</taxon>
    </lineage>
</organism>
<proteinExistence type="predicted"/>
<dbReference type="HOGENOM" id="CLU_2778444_0_0_1"/>
<protein>
    <submittedName>
        <fullName evidence="2">Uncharacterized protein</fullName>
    </submittedName>
</protein>
<keyword evidence="3" id="KW-1185">Reference proteome</keyword>
<accession>E9GVY4</accession>
<name>E9GVY4_DAPPU</name>
<dbReference type="KEGG" id="dpx:DAPPUDRAFT_322432"/>
<sequence length="69" mass="7739">MGYETYLQKQQSVTSWSQVNESNENHYPSDDPEIAVDERSIPEQEKCSYLVVTLAGSGLKSAQKDKITS</sequence>
<feature type="compositionally biased region" description="Polar residues" evidence="1">
    <location>
        <begin position="7"/>
        <end position="22"/>
    </location>
</feature>